<dbReference type="AlphaFoldDB" id="A0A9J5XHY2"/>
<name>A0A9J5XHY2_SOLCO</name>
<organism evidence="2 3">
    <name type="scientific">Solanum commersonii</name>
    <name type="common">Commerson's wild potato</name>
    <name type="synonym">Commerson's nightshade</name>
    <dbReference type="NCBI Taxonomy" id="4109"/>
    <lineage>
        <taxon>Eukaryota</taxon>
        <taxon>Viridiplantae</taxon>
        <taxon>Streptophyta</taxon>
        <taxon>Embryophyta</taxon>
        <taxon>Tracheophyta</taxon>
        <taxon>Spermatophyta</taxon>
        <taxon>Magnoliopsida</taxon>
        <taxon>eudicotyledons</taxon>
        <taxon>Gunneridae</taxon>
        <taxon>Pentapetalae</taxon>
        <taxon>asterids</taxon>
        <taxon>lamiids</taxon>
        <taxon>Solanales</taxon>
        <taxon>Solanaceae</taxon>
        <taxon>Solanoideae</taxon>
        <taxon>Solaneae</taxon>
        <taxon>Solanum</taxon>
    </lineage>
</organism>
<dbReference type="Gene3D" id="3.80.10.10">
    <property type="entry name" value="Ribonuclease Inhibitor"/>
    <property type="match status" value="1"/>
</dbReference>
<dbReference type="Proteomes" id="UP000824120">
    <property type="component" value="Chromosome 9"/>
</dbReference>
<proteinExistence type="predicted"/>
<dbReference type="OrthoDB" id="1534647at2759"/>
<evidence type="ECO:0000313" key="3">
    <source>
        <dbReference type="Proteomes" id="UP000824120"/>
    </source>
</evidence>
<dbReference type="InterPro" id="IPR032675">
    <property type="entry name" value="LRR_dom_sf"/>
</dbReference>
<comment type="caution">
    <text evidence="2">The sequence shown here is derived from an EMBL/GenBank/DDBJ whole genome shotgun (WGS) entry which is preliminary data.</text>
</comment>
<dbReference type="Pfam" id="PF23622">
    <property type="entry name" value="LRR_At1g61320_AtMIF1"/>
    <property type="match status" value="1"/>
</dbReference>
<keyword evidence="3" id="KW-1185">Reference proteome</keyword>
<sequence>MADLLPQCLIHKILCLHSFKRAAQLSILSKTWLQAWLTIPNLSYSLGYLEHNMKKVMDNIMERYRDGKIPIEKFDLSYSVYSNEVFPLFNKWLDIALQNGVKDLVFRVPSHLTSYPLPMLTILATKSLRELVLTGCDLYCVSLSSGVVKCYSLRKLSLTQVGLGDNTLQILLNSCPFIDNLILDYCSWLKKIELLNNLPKIKSVSIRKSGTQLVKIQAPTLEHLSYSTGGEEFAMFDIDAPNLVSLEYKGFKFPAPFMDANLQWSCYPTRFVLDSTSETIASFMDVLMHMMSSSHSTSHGSNKPLHRQLKEVKADKFDWENQRWHCDPVELGSERMAIRDLKDKLCIVMEKLELSNFGSPTIDKWLDIALHNGVKDPSLKFLAFHSTHCLFFTILTAKSSKELVLWGFNLKHVSFSCDESMLQSLLNSCPLTVSFIFKYCSGLEKIELLNLLKIKSTLIWKDRNQLIKTQAPTLEH</sequence>
<accession>A0A9J5XHY2</accession>
<dbReference type="SUPFAM" id="SSF52047">
    <property type="entry name" value="RNI-like"/>
    <property type="match status" value="1"/>
</dbReference>
<evidence type="ECO:0000259" key="1">
    <source>
        <dbReference type="Pfam" id="PF23622"/>
    </source>
</evidence>
<reference evidence="2 3" key="1">
    <citation type="submission" date="2020-09" db="EMBL/GenBank/DDBJ databases">
        <title>De no assembly of potato wild relative species, Solanum commersonii.</title>
        <authorList>
            <person name="Cho K."/>
        </authorList>
    </citation>
    <scope>NUCLEOTIDE SEQUENCE [LARGE SCALE GENOMIC DNA]</scope>
    <source>
        <strain evidence="2">LZ3.2</strain>
        <tissue evidence="2">Leaf</tissue>
    </source>
</reference>
<dbReference type="PANTHER" id="PTHR31639:SF293">
    <property type="entry name" value="F-BOX_LRR-REPEAT PROTEIN 13-LIKE"/>
    <property type="match status" value="1"/>
</dbReference>
<evidence type="ECO:0000313" key="2">
    <source>
        <dbReference type="EMBL" id="KAG5587953.1"/>
    </source>
</evidence>
<dbReference type="PANTHER" id="PTHR31639">
    <property type="entry name" value="F-BOX PROTEIN-LIKE"/>
    <property type="match status" value="1"/>
</dbReference>
<feature type="domain" description="At1g61320/AtMIF1 LRR" evidence="1">
    <location>
        <begin position="71"/>
        <end position="228"/>
    </location>
</feature>
<dbReference type="InterPro" id="IPR055357">
    <property type="entry name" value="LRR_At1g61320_AtMIF1"/>
</dbReference>
<gene>
    <name evidence="2" type="ORF">H5410_048387</name>
</gene>
<protein>
    <recommendedName>
        <fullName evidence="1">At1g61320/AtMIF1 LRR domain-containing protein</fullName>
    </recommendedName>
</protein>
<dbReference type="EMBL" id="JACXVP010000009">
    <property type="protein sequence ID" value="KAG5587953.1"/>
    <property type="molecule type" value="Genomic_DNA"/>
</dbReference>